<sequence length="129" mass="14414">MTFSSSPFLPVELFEMQEVLDQQLLEEAAEAEGGGAMSTVANPRRTAKLPLIMLVFLPACRKSTSTTSSSRNLTQQKVNVQGKGYRDKCYEQIRKTVEGHFSKLLSELVFEDLTAALEEAQKVHKQYSV</sequence>
<reference evidence="2" key="1">
    <citation type="submission" date="2019-07" db="EMBL/GenBank/DDBJ databases">
        <title>De Novo Assembly of kiwifruit Actinidia rufa.</title>
        <authorList>
            <person name="Sugita-Konishi S."/>
            <person name="Sato K."/>
            <person name="Mori E."/>
            <person name="Abe Y."/>
            <person name="Kisaki G."/>
            <person name="Hamano K."/>
            <person name="Suezawa K."/>
            <person name="Otani M."/>
            <person name="Fukuda T."/>
            <person name="Manabe T."/>
            <person name="Gomi K."/>
            <person name="Tabuchi M."/>
            <person name="Akimitsu K."/>
            <person name="Kataoka I."/>
        </authorList>
    </citation>
    <scope>NUCLEOTIDE SEQUENCE [LARGE SCALE GENOMIC DNA]</scope>
    <source>
        <strain evidence="2">cv. Fuchu</strain>
    </source>
</reference>
<evidence type="ECO:0000313" key="2">
    <source>
        <dbReference type="Proteomes" id="UP000585474"/>
    </source>
</evidence>
<accession>A0A7J0DFF5</accession>
<gene>
    <name evidence="1" type="ORF">Acr_00g0026030</name>
</gene>
<organism evidence="1 2">
    <name type="scientific">Actinidia rufa</name>
    <dbReference type="NCBI Taxonomy" id="165716"/>
    <lineage>
        <taxon>Eukaryota</taxon>
        <taxon>Viridiplantae</taxon>
        <taxon>Streptophyta</taxon>
        <taxon>Embryophyta</taxon>
        <taxon>Tracheophyta</taxon>
        <taxon>Spermatophyta</taxon>
        <taxon>Magnoliopsida</taxon>
        <taxon>eudicotyledons</taxon>
        <taxon>Gunneridae</taxon>
        <taxon>Pentapetalae</taxon>
        <taxon>asterids</taxon>
        <taxon>Ericales</taxon>
        <taxon>Actinidiaceae</taxon>
        <taxon>Actinidia</taxon>
    </lineage>
</organism>
<name>A0A7J0DFF5_9ERIC</name>
<evidence type="ECO:0000313" key="1">
    <source>
        <dbReference type="EMBL" id="GFS33050.1"/>
    </source>
</evidence>
<dbReference type="OrthoDB" id="190098at2759"/>
<dbReference type="Proteomes" id="UP000585474">
    <property type="component" value="Unassembled WGS sequence"/>
</dbReference>
<keyword evidence="2" id="KW-1185">Reference proteome</keyword>
<comment type="caution">
    <text evidence="1">The sequence shown here is derived from an EMBL/GenBank/DDBJ whole genome shotgun (WGS) entry which is preliminary data.</text>
</comment>
<proteinExistence type="predicted"/>
<dbReference type="EMBL" id="BJWL01000176">
    <property type="protein sequence ID" value="GFS33050.1"/>
    <property type="molecule type" value="Genomic_DNA"/>
</dbReference>
<dbReference type="AlphaFoldDB" id="A0A7J0DFF5"/>
<protein>
    <submittedName>
        <fullName evidence="1">Similar to SEC6</fullName>
    </submittedName>
</protein>